<dbReference type="Proteomes" id="UP001642484">
    <property type="component" value="Unassembled WGS sequence"/>
</dbReference>
<reference evidence="1 2" key="1">
    <citation type="submission" date="2024-02" db="EMBL/GenBank/DDBJ databases">
        <authorList>
            <person name="Chen Y."/>
            <person name="Shah S."/>
            <person name="Dougan E. K."/>
            <person name="Thang M."/>
            <person name="Chan C."/>
        </authorList>
    </citation>
    <scope>NUCLEOTIDE SEQUENCE [LARGE SCALE GENOMIC DNA]</scope>
</reference>
<protein>
    <submittedName>
        <fullName evidence="1">Uncharacterized protein</fullName>
    </submittedName>
</protein>
<gene>
    <name evidence="1" type="ORF">CCMP2556_LOCUS34579</name>
</gene>
<keyword evidence="2" id="KW-1185">Reference proteome</keyword>
<sequence length="109" mass="12423">MASELSKKKILPGATHSFSPCGFSEGSFIKFAPCQVEGLLPGAMWKVSYLRVYPQELARAWDECRSLGDRFFDKKESRLTRWGDKQTVGFASVKNMRFNFKALECMASW</sequence>
<dbReference type="EMBL" id="CAXAMN010022488">
    <property type="protein sequence ID" value="CAK9070317.1"/>
    <property type="molecule type" value="Genomic_DNA"/>
</dbReference>
<evidence type="ECO:0000313" key="2">
    <source>
        <dbReference type="Proteomes" id="UP001642484"/>
    </source>
</evidence>
<comment type="caution">
    <text evidence="1">The sequence shown here is derived from an EMBL/GenBank/DDBJ whole genome shotgun (WGS) entry which is preliminary data.</text>
</comment>
<proteinExistence type="predicted"/>
<name>A0ABP0P2P9_9DINO</name>
<accession>A0ABP0P2P9</accession>
<organism evidence="1 2">
    <name type="scientific">Durusdinium trenchii</name>
    <dbReference type="NCBI Taxonomy" id="1381693"/>
    <lineage>
        <taxon>Eukaryota</taxon>
        <taxon>Sar</taxon>
        <taxon>Alveolata</taxon>
        <taxon>Dinophyceae</taxon>
        <taxon>Suessiales</taxon>
        <taxon>Symbiodiniaceae</taxon>
        <taxon>Durusdinium</taxon>
    </lineage>
</organism>
<evidence type="ECO:0000313" key="1">
    <source>
        <dbReference type="EMBL" id="CAK9070317.1"/>
    </source>
</evidence>